<feature type="signal peptide" evidence="1">
    <location>
        <begin position="1"/>
        <end position="24"/>
    </location>
</feature>
<reference evidence="4" key="1">
    <citation type="journal article" date="2010" name="ISME J.">
        <title>The complete genome sequence of the algal symbiont Dinoroseobacter shibae: a hitchhiker's guide to life in the sea.</title>
        <authorList>
            <person name="Wagner-Dobler I."/>
            <person name="Ballhausen B."/>
            <person name="Berger M."/>
            <person name="Brinkhoff T."/>
            <person name="Buchholz I."/>
            <person name="Bunk B."/>
            <person name="Cypionka H."/>
            <person name="Daniel R."/>
            <person name="Drepper T."/>
            <person name="Gerdts G."/>
            <person name="Hahnke S."/>
            <person name="Han C."/>
            <person name="Jahn D."/>
            <person name="Kalhoefer D."/>
            <person name="Kiss H."/>
            <person name="Klenk H.P."/>
            <person name="Kyrpides N."/>
            <person name="Liebl W."/>
            <person name="Liesegang H."/>
            <person name="Meincke L."/>
            <person name="Pati A."/>
            <person name="Petersen J."/>
            <person name="Piekarski T."/>
            <person name="Pommerenke C."/>
            <person name="Pradella S."/>
            <person name="Pukall R."/>
            <person name="Rabus R."/>
            <person name="Stackebrandt E."/>
            <person name="Thole S."/>
            <person name="Thompson L."/>
            <person name="Tielen P."/>
            <person name="Tomasch J."/>
            <person name="von Jan M."/>
            <person name="Wanphrut N."/>
            <person name="Wichels A."/>
            <person name="Zech H."/>
            <person name="Simon M."/>
        </authorList>
    </citation>
    <scope>NUCLEOTIDE SEQUENCE [LARGE SCALE GENOMIC DNA]</scope>
    <source>
        <strain evidence="4">DSM 16493 / NCIMB 14021 / DFL 12</strain>
    </source>
</reference>
<dbReference type="SUPFAM" id="SSF159594">
    <property type="entry name" value="XCC0632-like"/>
    <property type="match status" value="1"/>
</dbReference>
<dbReference type="InterPro" id="IPR005586">
    <property type="entry name" value="ABC_trans_aux"/>
</dbReference>
<evidence type="ECO:0000313" key="3">
    <source>
        <dbReference type="EMBL" id="ABV93784.1"/>
    </source>
</evidence>
<dbReference type="Pfam" id="PF03886">
    <property type="entry name" value="ABC_trans_aux"/>
    <property type="match status" value="1"/>
</dbReference>
<dbReference type="EMBL" id="CP000830">
    <property type="protein sequence ID" value="ABV93784.1"/>
    <property type="molecule type" value="Genomic_DNA"/>
</dbReference>
<evidence type="ECO:0000256" key="1">
    <source>
        <dbReference type="SAM" id="SignalP"/>
    </source>
</evidence>
<dbReference type="STRING" id="398580.Dshi_2047"/>
<proteinExistence type="predicted"/>
<keyword evidence="4" id="KW-1185">Reference proteome</keyword>
<dbReference type="Gene3D" id="3.40.50.10610">
    <property type="entry name" value="ABC-type transport auxiliary lipoprotein component"/>
    <property type="match status" value="1"/>
</dbReference>
<keyword evidence="1" id="KW-0732">Signal</keyword>
<sequence>MRVLMPLKACSVALLTLSSLSGCAAVSALGSASEVLDVYELQAPRTLPEGPVRARDVVIELPTTTGALQTDRIMIRPDPLQAQYLPGVRWGDATPVMVQTLMLRTLEASGRLGYVGRRPLGINGDYAVLTEIVDFQAEAVPEGPGAVVVLSLIGRVVRESDLRIMGTRRFAVQVPVASVSEAEVIAGFDQAAQQLFAEHGAWVLSVVR</sequence>
<dbReference type="HOGENOM" id="CLU_093163_2_0_5"/>
<evidence type="ECO:0000259" key="2">
    <source>
        <dbReference type="Pfam" id="PF03886"/>
    </source>
</evidence>
<organism evidence="3 4">
    <name type="scientific">Dinoroseobacter shibae (strain DSM 16493 / NCIMB 14021 / DFL 12)</name>
    <dbReference type="NCBI Taxonomy" id="398580"/>
    <lineage>
        <taxon>Bacteria</taxon>
        <taxon>Pseudomonadati</taxon>
        <taxon>Pseudomonadota</taxon>
        <taxon>Alphaproteobacteria</taxon>
        <taxon>Rhodobacterales</taxon>
        <taxon>Roseobacteraceae</taxon>
        <taxon>Dinoroseobacter</taxon>
    </lineage>
</organism>
<accession>A8LPT0</accession>
<evidence type="ECO:0000313" key="4">
    <source>
        <dbReference type="Proteomes" id="UP000006833"/>
    </source>
</evidence>
<dbReference type="PROSITE" id="PS51257">
    <property type="entry name" value="PROKAR_LIPOPROTEIN"/>
    <property type="match status" value="1"/>
</dbReference>
<dbReference type="Proteomes" id="UP000006833">
    <property type="component" value="Chromosome"/>
</dbReference>
<feature type="chain" id="PRO_5002725350" description="ABC-type transport auxiliary lipoprotein component domain-containing protein" evidence="1">
    <location>
        <begin position="25"/>
        <end position="208"/>
    </location>
</feature>
<dbReference type="eggNOG" id="COG3218">
    <property type="taxonomic scope" value="Bacteria"/>
</dbReference>
<feature type="domain" description="ABC-type transport auxiliary lipoprotein component" evidence="2">
    <location>
        <begin position="39"/>
        <end position="197"/>
    </location>
</feature>
<dbReference type="AlphaFoldDB" id="A8LPT0"/>
<protein>
    <recommendedName>
        <fullName evidence="2">ABC-type transport auxiliary lipoprotein component domain-containing protein</fullName>
    </recommendedName>
</protein>
<dbReference type="KEGG" id="dsh:Dshi_2047"/>
<gene>
    <name evidence="3" type="ordered locus">Dshi_2047</name>
</gene>
<name>A8LPT0_DINSH</name>